<accession>A0ABM9MTH3</accession>
<proteinExistence type="predicted"/>
<evidence type="ECO:0000313" key="2">
    <source>
        <dbReference type="Proteomes" id="UP001314200"/>
    </source>
</evidence>
<protein>
    <submittedName>
        <fullName evidence="1">Uncharacterized protein</fullName>
    </submittedName>
</protein>
<evidence type="ECO:0000313" key="1">
    <source>
        <dbReference type="EMBL" id="CAK1238964.1"/>
    </source>
</evidence>
<reference evidence="1 2" key="1">
    <citation type="submission" date="2023-10" db="EMBL/GenBank/DDBJ databases">
        <authorList>
            <person name="Botero Cardona J."/>
        </authorList>
    </citation>
    <scope>NUCLEOTIDE SEQUENCE [LARGE SCALE GENOMIC DNA]</scope>
    <source>
        <strain evidence="1 2">R-82641</strain>
    </source>
</reference>
<organism evidence="1 2">
    <name type="scientific">Fructobacillus cardui</name>
    <dbReference type="NCBI Taxonomy" id="2893170"/>
    <lineage>
        <taxon>Bacteria</taxon>
        <taxon>Bacillati</taxon>
        <taxon>Bacillota</taxon>
        <taxon>Bacilli</taxon>
        <taxon>Lactobacillales</taxon>
        <taxon>Lactobacillaceae</taxon>
        <taxon>Fructobacillus</taxon>
    </lineage>
</organism>
<dbReference type="EMBL" id="CAUZLY010000005">
    <property type="protein sequence ID" value="CAK1238964.1"/>
    <property type="molecule type" value="Genomic_DNA"/>
</dbReference>
<comment type="caution">
    <text evidence="1">The sequence shown here is derived from an EMBL/GenBank/DDBJ whole genome shotgun (WGS) entry which is preliminary data.</text>
</comment>
<keyword evidence="2" id="KW-1185">Reference proteome</keyword>
<gene>
    <name evidence="1" type="ORF">R82641_BJNNKPBH_00664</name>
</gene>
<dbReference type="Proteomes" id="UP001314200">
    <property type="component" value="Unassembled WGS sequence"/>
</dbReference>
<sequence>MIQIKTVSSITSASVFDSKMNQNLKDLQDNGYKILDVKLASSFWFYYVGMITYE</sequence>
<name>A0ABM9MTH3_9LACO</name>